<dbReference type="GO" id="GO:0005524">
    <property type="term" value="F:ATP binding"/>
    <property type="evidence" value="ECO:0007669"/>
    <property type="project" value="UniProtKB-KW"/>
</dbReference>
<reference evidence="9 10" key="1">
    <citation type="journal article" date="2016" name="Nat. Commun.">
        <title>Thousands of microbial genomes shed light on interconnected biogeochemical processes in an aquifer system.</title>
        <authorList>
            <person name="Anantharaman K."/>
            <person name="Brown C.T."/>
            <person name="Hug L.A."/>
            <person name="Sharon I."/>
            <person name="Castelle C.J."/>
            <person name="Probst A.J."/>
            <person name="Thomas B.C."/>
            <person name="Singh A."/>
            <person name="Wilkins M.J."/>
            <person name="Karaoz U."/>
            <person name="Brodie E.L."/>
            <person name="Williams K.H."/>
            <person name="Hubbard S.S."/>
            <person name="Banfield J.F."/>
        </authorList>
    </citation>
    <scope>NUCLEOTIDE SEQUENCE [LARGE SCALE GENOMIC DNA]</scope>
</reference>
<feature type="domain" description="Deoxynucleoside kinase" evidence="8">
    <location>
        <begin position="129"/>
        <end position="265"/>
    </location>
</feature>
<accession>A0A1F7WWR8</accession>
<protein>
    <recommendedName>
        <fullName evidence="2">thymidine kinase</fullName>
        <ecNumber evidence="2">2.7.1.21</ecNumber>
    </recommendedName>
</protein>
<evidence type="ECO:0000256" key="7">
    <source>
        <dbReference type="ARBA" id="ARBA00022840"/>
    </source>
</evidence>
<evidence type="ECO:0000256" key="5">
    <source>
        <dbReference type="ARBA" id="ARBA00022741"/>
    </source>
</evidence>
<dbReference type="SUPFAM" id="SSF52540">
    <property type="entry name" value="P-loop containing nucleoside triphosphate hydrolases"/>
    <property type="match status" value="2"/>
</dbReference>
<evidence type="ECO:0000256" key="4">
    <source>
        <dbReference type="ARBA" id="ARBA00022679"/>
    </source>
</evidence>
<keyword evidence="5" id="KW-0547">Nucleotide-binding</keyword>
<dbReference type="GO" id="GO:0071897">
    <property type="term" value="P:DNA biosynthetic process"/>
    <property type="evidence" value="ECO:0007669"/>
    <property type="project" value="UniProtKB-KW"/>
</dbReference>
<sequence length="718" mass="82826">MKFLSKKFNLFFKEMVSPDLEPQKIKVKERSSSREEFLRRFSGFVTQLSDVERELPRPGDERLSQIAGVLNKELEIEMRRLSPDEAQLLNMTYGLWCLKNEVPMTVHIPEVKPFVLGKGVQELSMEMGGPIATGKSTLAKFLAEEIRAKVERERFDPSGNPFLDRSYKDHGFMLRTQVKFLLDNILVGLRSKFDGGRWVRDTSVLSDIYVFMEWRKRAGIVTEEEHMAYMDLVRLLKPLIPRPDLLGILVPTSGERLMEGLRERMMDNPKDRKMEERISKEDLDICIEATKDAVSVIREEYGIQVHVLEIDPVEVYREPSLRYAAVYKIRERLGLLKELLLKDPKEVALDIVKIFATSHEPQVVIVHSPSMFTGKTSTLNFVAEMVGSEKVVSFQPASALRYGEEHINNMIDRDGRKIPAYTTQSNRLRDILTEIDQMRITPREHPFIFIDEVMLYIESSSKEAVAVIEDLRSRGFNVICDGIDYTFQEEPFTFSHELVARSIGDRNWHEIELATRCKYCDKPAKGTRRLTPEGLIADYADTAYQAGDNYEPVCCDQDESCKNQPEQFQRKALPSLENFAENQTWEAPDPGPKDRREPDYEEFVTKSIQIRSEVSSWAEQELKVLRETGDFKKLFNSMRRIYRRLRSENRDFNKDSVLIHPYVVTTELTDLLTSQWPEANSLIISEAQKLGITPGPNYNGERLRASNVLAEILAKSRL</sequence>
<dbReference type="Pfam" id="PF00265">
    <property type="entry name" value="TK"/>
    <property type="match status" value="1"/>
</dbReference>
<evidence type="ECO:0000256" key="3">
    <source>
        <dbReference type="ARBA" id="ARBA00022634"/>
    </source>
</evidence>
<evidence type="ECO:0000256" key="1">
    <source>
        <dbReference type="ARBA" id="ARBA00007587"/>
    </source>
</evidence>
<keyword evidence="7" id="KW-0067">ATP-binding</keyword>
<keyword evidence="6" id="KW-0418">Kinase</keyword>
<dbReference type="EC" id="2.7.1.21" evidence="2"/>
<dbReference type="Gene3D" id="3.40.50.300">
    <property type="entry name" value="P-loop containing nucleotide triphosphate hydrolases"/>
    <property type="match status" value="2"/>
</dbReference>
<dbReference type="EMBL" id="MGFN01000025">
    <property type="protein sequence ID" value="OGM06535.1"/>
    <property type="molecule type" value="Genomic_DNA"/>
</dbReference>
<dbReference type="Proteomes" id="UP000177737">
    <property type="component" value="Unassembled WGS sequence"/>
</dbReference>
<comment type="caution">
    <text evidence="9">The sequence shown here is derived from an EMBL/GenBank/DDBJ whole genome shotgun (WGS) entry which is preliminary data.</text>
</comment>
<gene>
    <name evidence="9" type="ORF">A2129_00470</name>
</gene>
<dbReference type="InterPro" id="IPR031314">
    <property type="entry name" value="DNK_dom"/>
</dbReference>
<name>A0A1F7WWR8_9BACT</name>
<dbReference type="GO" id="GO:0004797">
    <property type="term" value="F:thymidine kinase activity"/>
    <property type="evidence" value="ECO:0007669"/>
    <property type="project" value="UniProtKB-EC"/>
</dbReference>
<evidence type="ECO:0000313" key="9">
    <source>
        <dbReference type="EMBL" id="OGM06535.1"/>
    </source>
</evidence>
<dbReference type="AlphaFoldDB" id="A0A1F7WWR8"/>
<proteinExistence type="inferred from homology"/>
<keyword evidence="4" id="KW-0808">Transferase</keyword>
<dbReference type="Pfam" id="PF01712">
    <property type="entry name" value="dNK"/>
    <property type="match status" value="1"/>
</dbReference>
<evidence type="ECO:0000259" key="8">
    <source>
        <dbReference type="Pfam" id="PF01712"/>
    </source>
</evidence>
<dbReference type="InterPro" id="IPR027417">
    <property type="entry name" value="P-loop_NTPase"/>
</dbReference>
<evidence type="ECO:0000313" key="10">
    <source>
        <dbReference type="Proteomes" id="UP000177737"/>
    </source>
</evidence>
<comment type="similarity">
    <text evidence="1">Belongs to the thymidine kinase family.</text>
</comment>
<keyword evidence="3" id="KW-0237">DNA synthesis</keyword>
<organism evidence="9 10">
    <name type="scientific">Candidatus Woesebacteria bacterium GWC1_42_13</name>
    <dbReference type="NCBI Taxonomy" id="1802475"/>
    <lineage>
        <taxon>Bacteria</taxon>
        <taxon>Candidatus Woeseibacteriota</taxon>
    </lineage>
</organism>
<dbReference type="InterPro" id="IPR001267">
    <property type="entry name" value="Thymidine_kinase"/>
</dbReference>
<evidence type="ECO:0000256" key="2">
    <source>
        <dbReference type="ARBA" id="ARBA00012118"/>
    </source>
</evidence>
<evidence type="ECO:0000256" key="6">
    <source>
        <dbReference type="ARBA" id="ARBA00022777"/>
    </source>
</evidence>